<dbReference type="EMBL" id="FNLN01000021">
    <property type="protein sequence ID" value="SDU06849.1"/>
    <property type="molecule type" value="Genomic_DNA"/>
</dbReference>
<dbReference type="EMBL" id="OCMU01000001">
    <property type="protein sequence ID" value="SOD15815.1"/>
    <property type="molecule type" value="Genomic_DNA"/>
</dbReference>
<dbReference type="AlphaFoldDB" id="A0A0S3AJ52"/>
<dbReference type="Proteomes" id="UP000182882">
    <property type="component" value="Unassembled WGS sequence"/>
</dbReference>
<evidence type="ECO:0000313" key="1">
    <source>
        <dbReference type="EMBL" id="SDU06849.1"/>
    </source>
</evidence>
<accession>A0A0S3AJ52</accession>
<evidence type="ECO:0000313" key="2">
    <source>
        <dbReference type="EMBL" id="SOD15815.1"/>
    </source>
</evidence>
<proteinExistence type="predicted"/>
<keyword evidence="3" id="KW-1185">Reference proteome</keyword>
<reference evidence="1" key="1">
    <citation type="submission" date="2016-10" db="EMBL/GenBank/DDBJ databases">
        <authorList>
            <person name="de Groot N.N."/>
        </authorList>
    </citation>
    <scope>NUCLEOTIDE SEQUENCE [LARGE SCALE GENOMIC DNA]</scope>
    <source>
        <strain evidence="1">Nm10</strain>
    </source>
</reference>
<dbReference type="RefSeq" id="WP_062558865.1">
    <property type="nucleotide sequence ID" value="NZ_CP013341.1"/>
</dbReference>
<dbReference type="Proteomes" id="UP000219335">
    <property type="component" value="Unassembled WGS sequence"/>
</dbReference>
<protein>
    <submittedName>
        <fullName evidence="2">Uncharacterized protein</fullName>
    </submittedName>
</protein>
<reference evidence="2 4" key="3">
    <citation type="submission" date="2017-09" db="EMBL/GenBank/DDBJ databases">
        <authorList>
            <person name="Ehlers B."/>
            <person name="Leendertz F.H."/>
        </authorList>
    </citation>
    <scope>NUCLEOTIDE SEQUENCE [LARGE SCALE GENOMIC DNA]</scope>
    <source>
        <strain evidence="2 4">Nm42</strain>
    </source>
</reference>
<reference evidence="3" key="2">
    <citation type="submission" date="2016-10" db="EMBL/GenBank/DDBJ databases">
        <authorList>
            <person name="Varghese N."/>
            <person name="Submissions S."/>
        </authorList>
    </citation>
    <scope>NUCLEOTIDE SEQUENCE [LARGE SCALE GENOMIC DNA]</scope>
    <source>
        <strain evidence="3">Nm10</strain>
    </source>
</reference>
<evidence type="ECO:0000313" key="3">
    <source>
        <dbReference type="Proteomes" id="UP000182882"/>
    </source>
</evidence>
<evidence type="ECO:0000313" key="4">
    <source>
        <dbReference type="Proteomes" id="UP000219335"/>
    </source>
</evidence>
<dbReference type="KEGG" id="nur:ATY38_08135"/>
<sequence>MKRIVFLMIVLSVIYAALFSEKARLDREVDRLCAIDGGIRVYKTVTLPPDMFNDRGEVIFYQSDQKIEESLGPKYIFKWDVHYYKKGDPAANGPQETVMKRTHIKIIRKADIKLLGEFVLYSRGGGDLPGPWVPSSYQCPSVIEANSTILIKKIFIKSIEEQQE</sequence>
<organism evidence="2 4">
    <name type="scientific">Nitrosomonas ureae</name>
    <dbReference type="NCBI Taxonomy" id="44577"/>
    <lineage>
        <taxon>Bacteria</taxon>
        <taxon>Pseudomonadati</taxon>
        <taxon>Pseudomonadota</taxon>
        <taxon>Betaproteobacteria</taxon>
        <taxon>Nitrosomonadales</taxon>
        <taxon>Nitrosomonadaceae</taxon>
        <taxon>Nitrosomonas</taxon>
    </lineage>
</organism>
<gene>
    <name evidence="1" type="ORF">SAMN05216406_12139</name>
    <name evidence="2" type="ORF">SAMN06297164_0086</name>
</gene>
<name>A0A0S3AJ52_9PROT</name>